<comment type="caution">
    <text evidence="2">The sequence shown here is derived from an EMBL/GenBank/DDBJ whole genome shotgun (WGS) entry which is preliminary data.</text>
</comment>
<name>A0AA36HK37_9DINO</name>
<accession>A0AA36HK37</accession>
<dbReference type="Gene3D" id="3.80.10.10">
    <property type="entry name" value="Ribonuclease Inhibitor"/>
    <property type="match status" value="1"/>
</dbReference>
<dbReference type="EMBL" id="CAUJNA010000031">
    <property type="protein sequence ID" value="CAJ1370654.1"/>
    <property type="molecule type" value="Genomic_DNA"/>
</dbReference>
<feature type="region of interest" description="Disordered" evidence="1">
    <location>
        <begin position="50"/>
        <end position="83"/>
    </location>
</feature>
<keyword evidence="3" id="KW-1185">Reference proteome</keyword>
<evidence type="ECO:0000313" key="2">
    <source>
        <dbReference type="EMBL" id="CAJ1370654.1"/>
    </source>
</evidence>
<dbReference type="AlphaFoldDB" id="A0AA36HK37"/>
<evidence type="ECO:0000313" key="3">
    <source>
        <dbReference type="Proteomes" id="UP001178507"/>
    </source>
</evidence>
<sequence>MNGRLFAVEAPAAFGHVQARGPRTLMSSFRDSFLSCGIFCLRHLGSSFRAMQPENTEPPPELSAPEPEVEHEGEPATPQKAEPVVFASPADPRHIEELCRRFARSFTIDAAEHRAISSVQLTDVLTFALTGCWQWDEAQLKAHSLNHYDVMKWLIKPTTEARCCSFVELVASEAQPPDFFLSHYFGQPVRDVLDSVRQQLSTRQLVEETTFWMWAYARRHDESVVPDRLHSTAFQAMGLSSGILLPLGTTSVPLSRTWCLLEVALAVLELQKPLDIVASALQGPVLLTQDLTEPERRMEGKLAGAGFREKNHREQAFPADILIAALDIGLERSDAASKMDRNRLLHKFVEEGGEAFAMPHRQFDKINVKLRGLFASMMWLQVVESDRLPRNSVAECTKANVSKDSFVVNVCNSRMDDSSMHYLSRALHKNLARVDLNFWMCPKISAKGVEDLVRLMPAKLKTVNLNFKLCPGVGQGGLDAVSNSFPSGLTSLHLNFSFNSEIRSLATAAVLEGREAGRLRHLGAQGGPEAVPPLAHDARVDAPPESGPGTGHHKLRPGAGGQSGPHPGEFGPLPAPGPCVPKRGSSEPRP</sequence>
<evidence type="ECO:0000256" key="1">
    <source>
        <dbReference type="SAM" id="MobiDB-lite"/>
    </source>
</evidence>
<dbReference type="InterPro" id="IPR032675">
    <property type="entry name" value="LRR_dom_sf"/>
</dbReference>
<dbReference type="Proteomes" id="UP001178507">
    <property type="component" value="Unassembled WGS sequence"/>
</dbReference>
<gene>
    <name evidence="2" type="ORF">EVOR1521_LOCUS1177</name>
</gene>
<protein>
    <submittedName>
        <fullName evidence="2">Uncharacterized protein</fullName>
    </submittedName>
</protein>
<feature type="region of interest" description="Disordered" evidence="1">
    <location>
        <begin position="523"/>
        <end position="590"/>
    </location>
</feature>
<proteinExistence type="predicted"/>
<reference evidence="2" key="1">
    <citation type="submission" date="2023-08" db="EMBL/GenBank/DDBJ databases">
        <authorList>
            <person name="Chen Y."/>
            <person name="Shah S."/>
            <person name="Dougan E. K."/>
            <person name="Thang M."/>
            <person name="Chan C."/>
        </authorList>
    </citation>
    <scope>NUCLEOTIDE SEQUENCE</scope>
</reference>
<organism evidence="2 3">
    <name type="scientific">Effrenium voratum</name>
    <dbReference type="NCBI Taxonomy" id="2562239"/>
    <lineage>
        <taxon>Eukaryota</taxon>
        <taxon>Sar</taxon>
        <taxon>Alveolata</taxon>
        <taxon>Dinophyceae</taxon>
        <taxon>Suessiales</taxon>
        <taxon>Symbiodiniaceae</taxon>
        <taxon>Effrenium</taxon>
    </lineage>
</organism>